<proteinExistence type="predicted"/>
<keyword evidence="2" id="KW-0732">Signal</keyword>
<keyword evidence="4" id="KW-1185">Reference proteome</keyword>
<reference evidence="3 4" key="1">
    <citation type="submission" date="2024-02" db="EMBL/GenBank/DDBJ databases">
        <title>A draft genome for the cacao thread blight pathogen Marasmius crinis-equi.</title>
        <authorList>
            <person name="Cohen S.P."/>
            <person name="Baruah I.K."/>
            <person name="Amoako-Attah I."/>
            <person name="Bukari Y."/>
            <person name="Meinhardt L.W."/>
            <person name="Bailey B.A."/>
        </authorList>
    </citation>
    <scope>NUCLEOTIDE SEQUENCE [LARGE SCALE GENOMIC DNA]</scope>
    <source>
        <strain evidence="3 4">GH-76</strain>
    </source>
</reference>
<feature type="region of interest" description="Disordered" evidence="1">
    <location>
        <begin position="54"/>
        <end position="106"/>
    </location>
</feature>
<feature type="signal peptide" evidence="2">
    <location>
        <begin position="1"/>
        <end position="18"/>
    </location>
</feature>
<comment type="caution">
    <text evidence="3">The sequence shown here is derived from an EMBL/GenBank/DDBJ whole genome shotgun (WGS) entry which is preliminary data.</text>
</comment>
<protein>
    <submittedName>
        <fullName evidence="3">Uncharacterized protein</fullName>
    </submittedName>
</protein>
<evidence type="ECO:0000256" key="2">
    <source>
        <dbReference type="SAM" id="SignalP"/>
    </source>
</evidence>
<feature type="compositionally biased region" description="Basic residues" evidence="1">
    <location>
        <begin position="78"/>
        <end position="93"/>
    </location>
</feature>
<evidence type="ECO:0000313" key="4">
    <source>
        <dbReference type="Proteomes" id="UP001465976"/>
    </source>
</evidence>
<dbReference type="EMBL" id="JBAHYK010002965">
    <property type="protein sequence ID" value="KAL0564131.1"/>
    <property type="molecule type" value="Genomic_DNA"/>
</dbReference>
<organism evidence="3 4">
    <name type="scientific">Marasmius crinis-equi</name>
    <dbReference type="NCBI Taxonomy" id="585013"/>
    <lineage>
        <taxon>Eukaryota</taxon>
        <taxon>Fungi</taxon>
        <taxon>Dikarya</taxon>
        <taxon>Basidiomycota</taxon>
        <taxon>Agaricomycotina</taxon>
        <taxon>Agaricomycetes</taxon>
        <taxon>Agaricomycetidae</taxon>
        <taxon>Agaricales</taxon>
        <taxon>Marasmiineae</taxon>
        <taxon>Marasmiaceae</taxon>
        <taxon>Marasmius</taxon>
    </lineage>
</organism>
<feature type="chain" id="PRO_5047484950" evidence="2">
    <location>
        <begin position="19"/>
        <end position="131"/>
    </location>
</feature>
<gene>
    <name evidence="3" type="ORF">V5O48_017922</name>
</gene>
<evidence type="ECO:0000256" key="1">
    <source>
        <dbReference type="SAM" id="MobiDB-lite"/>
    </source>
</evidence>
<sequence>MFATYLTNLLVWSANLDLVEVPAGWSIAMSCVLGNRVILNVRRIGREVDEEHLPHHEHTHQDLHTHSTYNTNPEKSRNNHRSRSWNLKGKARKRDSEEMVEVESETLTEMEMAQLREMRADYDQVDGQFLR</sequence>
<evidence type="ECO:0000313" key="3">
    <source>
        <dbReference type="EMBL" id="KAL0564131.1"/>
    </source>
</evidence>
<feature type="compositionally biased region" description="Basic and acidic residues" evidence="1">
    <location>
        <begin position="54"/>
        <end position="65"/>
    </location>
</feature>
<dbReference type="Proteomes" id="UP001465976">
    <property type="component" value="Unassembled WGS sequence"/>
</dbReference>
<accession>A0ABR3EMK8</accession>
<name>A0ABR3EMK8_9AGAR</name>